<protein>
    <submittedName>
        <fullName evidence="2">Uncharacterized protein</fullName>
    </submittedName>
</protein>
<dbReference type="Gene3D" id="3.10.10.10">
    <property type="entry name" value="HIV Type 1 Reverse Transcriptase, subunit A, domain 1"/>
    <property type="match status" value="1"/>
</dbReference>
<dbReference type="EMBL" id="CP133617">
    <property type="protein sequence ID" value="WMV32316.1"/>
    <property type="molecule type" value="Genomic_DNA"/>
</dbReference>
<feature type="region of interest" description="Disordered" evidence="1">
    <location>
        <begin position="85"/>
        <end position="128"/>
    </location>
</feature>
<dbReference type="Proteomes" id="UP001234989">
    <property type="component" value="Chromosome 6"/>
</dbReference>
<accession>A0AAF0TTS5</accession>
<organism evidence="2 3">
    <name type="scientific">Solanum verrucosum</name>
    <dbReference type="NCBI Taxonomy" id="315347"/>
    <lineage>
        <taxon>Eukaryota</taxon>
        <taxon>Viridiplantae</taxon>
        <taxon>Streptophyta</taxon>
        <taxon>Embryophyta</taxon>
        <taxon>Tracheophyta</taxon>
        <taxon>Spermatophyta</taxon>
        <taxon>Magnoliopsida</taxon>
        <taxon>eudicotyledons</taxon>
        <taxon>Gunneridae</taxon>
        <taxon>Pentapetalae</taxon>
        <taxon>asterids</taxon>
        <taxon>lamiids</taxon>
        <taxon>Solanales</taxon>
        <taxon>Solanaceae</taxon>
        <taxon>Solanoideae</taxon>
        <taxon>Solaneae</taxon>
        <taxon>Solanum</taxon>
    </lineage>
</organism>
<dbReference type="AlphaFoldDB" id="A0AAF0TTS5"/>
<sequence length="217" mass="24504">MAIDICADHPSAFWNRKKHIVTLPYEDDFSEENIPTKSRPCQMNTELVEFCKKEIDNLLQKGLIKPSKSPWSCTAFYVNNAEEKERGVPRMDPPSISKARGKGSYTRGRGRSSPSSSRSSYGSSSSSTPIIQKGGVSLYNLNSRAQEKASSSIHLEDILESDPLYAKLQEFLTQKQGDSFASIAKEEVDDIKTYVKVEKREMIFLLENSDIQRREEP</sequence>
<evidence type="ECO:0000256" key="1">
    <source>
        <dbReference type="SAM" id="MobiDB-lite"/>
    </source>
</evidence>
<reference evidence="2" key="1">
    <citation type="submission" date="2023-08" db="EMBL/GenBank/DDBJ databases">
        <title>A de novo genome assembly of Solanum verrucosum Schlechtendal, a Mexican diploid species geographically isolated from the other diploid A-genome species in potato relatives.</title>
        <authorList>
            <person name="Hosaka K."/>
        </authorList>
    </citation>
    <scope>NUCLEOTIDE SEQUENCE</scope>
    <source>
        <tissue evidence="2">Young leaves</tissue>
    </source>
</reference>
<proteinExistence type="predicted"/>
<keyword evidence="3" id="KW-1185">Reference proteome</keyword>
<dbReference type="InterPro" id="IPR043502">
    <property type="entry name" value="DNA/RNA_pol_sf"/>
</dbReference>
<evidence type="ECO:0000313" key="3">
    <source>
        <dbReference type="Proteomes" id="UP001234989"/>
    </source>
</evidence>
<dbReference type="SUPFAM" id="SSF56672">
    <property type="entry name" value="DNA/RNA polymerases"/>
    <property type="match status" value="1"/>
</dbReference>
<name>A0AAF0TTS5_SOLVR</name>
<gene>
    <name evidence="2" type="ORF">MTR67_025701</name>
</gene>
<feature type="compositionally biased region" description="Low complexity" evidence="1">
    <location>
        <begin position="103"/>
        <end position="128"/>
    </location>
</feature>
<evidence type="ECO:0000313" key="2">
    <source>
        <dbReference type="EMBL" id="WMV32316.1"/>
    </source>
</evidence>